<name>A0A218W5H6_PUNGR</name>
<evidence type="ECO:0000313" key="3">
    <source>
        <dbReference type="Proteomes" id="UP000197138"/>
    </source>
</evidence>
<reference evidence="3" key="1">
    <citation type="journal article" date="2017" name="Plant J.">
        <title>The pomegranate (Punica granatum L.) genome and the genomics of punicalagin biosynthesis.</title>
        <authorList>
            <person name="Qin G."/>
            <person name="Xu C."/>
            <person name="Ming R."/>
            <person name="Tang H."/>
            <person name="Guyot R."/>
            <person name="Kramer E.M."/>
            <person name="Hu Y."/>
            <person name="Yi X."/>
            <person name="Qi Y."/>
            <person name="Xu X."/>
            <person name="Gao Z."/>
            <person name="Pan H."/>
            <person name="Jian J."/>
            <person name="Tian Y."/>
            <person name="Yue Z."/>
            <person name="Xu Y."/>
        </authorList>
    </citation>
    <scope>NUCLEOTIDE SEQUENCE [LARGE SCALE GENOMIC DNA]</scope>
    <source>
        <strain evidence="3">cv. Dabenzi</strain>
    </source>
</reference>
<dbReference type="AlphaFoldDB" id="A0A218W5H6"/>
<dbReference type="EMBL" id="MTKT01005375">
    <property type="protein sequence ID" value="OWM67769.1"/>
    <property type="molecule type" value="Genomic_DNA"/>
</dbReference>
<organism evidence="2 3">
    <name type="scientific">Punica granatum</name>
    <name type="common">Pomegranate</name>
    <dbReference type="NCBI Taxonomy" id="22663"/>
    <lineage>
        <taxon>Eukaryota</taxon>
        <taxon>Viridiplantae</taxon>
        <taxon>Streptophyta</taxon>
        <taxon>Embryophyta</taxon>
        <taxon>Tracheophyta</taxon>
        <taxon>Spermatophyta</taxon>
        <taxon>Magnoliopsida</taxon>
        <taxon>eudicotyledons</taxon>
        <taxon>Gunneridae</taxon>
        <taxon>Pentapetalae</taxon>
        <taxon>rosids</taxon>
        <taxon>malvids</taxon>
        <taxon>Myrtales</taxon>
        <taxon>Lythraceae</taxon>
        <taxon>Punica</taxon>
    </lineage>
</organism>
<accession>A0A218W5H6</accession>
<gene>
    <name evidence="2" type="ORF">CDL15_Pgr017466</name>
</gene>
<comment type="caution">
    <text evidence="2">The sequence shown here is derived from an EMBL/GenBank/DDBJ whole genome shotgun (WGS) entry which is preliminary data.</text>
</comment>
<evidence type="ECO:0000256" key="1">
    <source>
        <dbReference type="SAM" id="MobiDB-lite"/>
    </source>
</evidence>
<evidence type="ECO:0000313" key="2">
    <source>
        <dbReference type="EMBL" id="OWM67769.1"/>
    </source>
</evidence>
<feature type="region of interest" description="Disordered" evidence="1">
    <location>
        <begin position="1"/>
        <end position="22"/>
    </location>
</feature>
<proteinExistence type="predicted"/>
<dbReference type="Proteomes" id="UP000197138">
    <property type="component" value="Unassembled WGS sequence"/>
</dbReference>
<protein>
    <submittedName>
        <fullName evidence="2">Uncharacterized protein</fullName>
    </submittedName>
</protein>
<sequence>MEGEPDQPLASNGNVLTHDPLPSAGGLALQLGKLQQIPDLRACNMVSTEVSAVSTKSNKLGPCLWGP</sequence>